<comment type="subcellular location">
    <subcellularLocation>
        <location evidence="1">Cell outer membrane</location>
    </subcellularLocation>
</comment>
<dbReference type="PANTHER" id="PTHR30026">
    <property type="entry name" value="OUTER MEMBRANE PROTEIN TOLC"/>
    <property type="match status" value="1"/>
</dbReference>
<organism evidence="9 10">
    <name type="scientific">Natronospira elongata</name>
    <dbReference type="NCBI Taxonomy" id="3110268"/>
    <lineage>
        <taxon>Bacteria</taxon>
        <taxon>Pseudomonadati</taxon>
        <taxon>Pseudomonadota</taxon>
        <taxon>Gammaproteobacteria</taxon>
        <taxon>Natronospirales</taxon>
        <taxon>Natronospiraceae</taxon>
        <taxon>Natronospira</taxon>
    </lineage>
</organism>
<dbReference type="Pfam" id="PF02321">
    <property type="entry name" value="OEP"/>
    <property type="match status" value="2"/>
</dbReference>
<dbReference type="RefSeq" id="WP_346049796.1">
    <property type="nucleotide sequence ID" value="NZ_JAYGII010000002.1"/>
</dbReference>
<evidence type="ECO:0000313" key="9">
    <source>
        <dbReference type="EMBL" id="MEA5444516.1"/>
    </source>
</evidence>
<evidence type="ECO:0000256" key="5">
    <source>
        <dbReference type="ARBA" id="ARBA00022692"/>
    </source>
</evidence>
<evidence type="ECO:0000256" key="3">
    <source>
        <dbReference type="ARBA" id="ARBA00022448"/>
    </source>
</evidence>
<evidence type="ECO:0000256" key="1">
    <source>
        <dbReference type="ARBA" id="ARBA00004442"/>
    </source>
</evidence>
<dbReference type="GO" id="GO:1990281">
    <property type="term" value="C:efflux pump complex"/>
    <property type="evidence" value="ECO:0007669"/>
    <property type="project" value="TreeGrafter"/>
</dbReference>
<evidence type="ECO:0000256" key="8">
    <source>
        <dbReference type="SAM" id="SignalP"/>
    </source>
</evidence>
<evidence type="ECO:0000256" key="4">
    <source>
        <dbReference type="ARBA" id="ARBA00022452"/>
    </source>
</evidence>
<evidence type="ECO:0000256" key="2">
    <source>
        <dbReference type="ARBA" id="ARBA00007613"/>
    </source>
</evidence>
<dbReference type="Gene3D" id="1.20.1600.10">
    <property type="entry name" value="Outer membrane efflux proteins (OEP)"/>
    <property type="match status" value="1"/>
</dbReference>
<feature type="chain" id="PRO_5042853964" evidence="8">
    <location>
        <begin position="27"/>
        <end position="470"/>
    </location>
</feature>
<comment type="similarity">
    <text evidence="2">Belongs to the outer membrane factor (OMF) (TC 1.B.17) family.</text>
</comment>
<evidence type="ECO:0000313" key="10">
    <source>
        <dbReference type="Proteomes" id="UP001302316"/>
    </source>
</evidence>
<keyword evidence="7" id="KW-0998">Cell outer membrane</keyword>
<sequence length="470" mass="51869">MSVLGKGLITVTLSLLVALPTGPGLAADNGNDETPGLMAVYQLAVDNDPRIAQARARLDQAREARPQARAALLPSVSLTAAVEQSRQDGEQIGFDAQGNLGLQDIETTVDSTSYGIEVRQTLFRWDRWVGLSEADARVAQAESEYEGALQDLLIRTAGAYFDLLAAKDTLDTRRTTREAFEMEKERAEFAREVGTASRTDVEEARAAHDRALSDEIAAEREVEVAREALLELTGRYIRDVKPPVREVEPRLPDPEDIDFWVSRALETNPELKATEFVAEASQQRVRQARGGRYPTLDLVASRRWVDTSSDDNPFVNRDTVDDNIQLQLNVPLFTGGENTSRIREARAAEREAWSGVKLATREVRRETRDSFLGIRSGVARVSALRQAVRSGETAVEATEVGVEVGSRSTVDLLNARRELANARAELSQVRYAYLLDTLRLQRAVGQLDVNELERLSGLFTGSPGEDVHGD</sequence>
<dbReference type="SUPFAM" id="SSF56954">
    <property type="entry name" value="Outer membrane efflux proteins (OEP)"/>
    <property type="match status" value="1"/>
</dbReference>
<accession>A0AAP6JDH9</accession>
<comment type="caution">
    <text evidence="9">The sequence shown here is derived from an EMBL/GenBank/DDBJ whole genome shotgun (WGS) entry which is preliminary data.</text>
</comment>
<dbReference type="InterPro" id="IPR003423">
    <property type="entry name" value="OMP_efflux"/>
</dbReference>
<keyword evidence="3" id="KW-0813">Transport</keyword>
<dbReference type="Proteomes" id="UP001302316">
    <property type="component" value="Unassembled WGS sequence"/>
</dbReference>
<keyword evidence="10" id="KW-1185">Reference proteome</keyword>
<dbReference type="GO" id="GO:0015288">
    <property type="term" value="F:porin activity"/>
    <property type="evidence" value="ECO:0007669"/>
    <property type="project" value="TreeGrafter"/>
</dbReference>
<reference evidence="9 10" key="1">
    <citation type="submission" date="2023-12" db="EMBL/GenBank/DDBJ databases">
        <title>Whole-genome sequencing of halo(alkali)philic microorganisms from hypersaline lakes.</title>
        <authorList>
            <person name="Sorokin D.Y."/>
            <person name="Merkel A.Y."/>
            <person name="Messina E."/>
            <person name="Yakimov M."/>
        </authorList>
    </citation>
    <scope>NUCLEOTIDE SEQUENCE [LARGE SCALE GENOMIC DNA]</scope>
    <source>
        <strain evidence="9 10">AB-CW1</strain>
    </source>
</reference>
<dbReference type="EMBL" id="JAYGII010000002">
    <property type="protein sequence ID" value="MEA5444516.1"/>
    <property type="molecule type" value="Genomic_DNA"/>
</dbReference>
<name>A0AAP6JDH9_9GAMM</name>
<feature type="signal peptide" evidence="8">
    <location>
        <begin position="1"/>
        <end position="26"/>
    </location>
</feature>
<dbReference type="GO" id="GO:0015562">
    <property type="term" value="F:efflux transmembrane transporter activity"/>
    <property type="evidence" value="ECO:0007669"/>
    <property type="project" value="InterPro"/>
</dbReference>
<protein>
    <submittedName>
        <fullName evidence="9">TolC family outer membrane protein</fullName>
    </submittedName>
</protein>
<dbReference type="AlphaFoldDB" id="A0AAP6JDH9"/>
<dbReference type="NCBIfam" id="TIGR01844">
    <property type="entry name" value="type_I_sec_TolC"/>
    <property type="match status" value="1"/>
</dbReference>
<dbReference type="InterPro" id="IPR051906">
    <property type="entry name" value="TolC-like"/>
</dbReference>
<evidence type="ECO:0000256" key="7">
    <source>
        <dbReference type="ARBA" id="ARBA00023237"/>
    </source>
</evidence>
<evidence type="ECO:0000256" key="6">
    <source>
        <dbReference type="ARBA" id="ARBA00023136"/>
    </source>
</evidence>
<keyword evidence="6" id="KW-0472">Membrane</keyword>
<keyword evidence="5" id="KW-0812">Transmembrane</keyword>
<proteinExistence type="inferred from homology"/>
<dbReference type="GO" id="GO:0009279">
    <property type="term" value="C:cell outer membrane"/>
    <property type="evidence" value="ECO:0007669"/>
    <property type="project" value="UniProtKB-SubCell"/>
</dbReference>
<keyword evidence="4" id="KW-1134">Transmembrane beta strand</keyword>
<dbReference type="PANTHER" id="PTHR30026:SF20">
    <property type="entry name" value="OUTER MEMBRANE PROTEIN TOLC"/>
    <property type="match status" value="1"/>
</dbReference>
<dbReference type="InterPro" id="IPR010130">
    <property type="entry name" value="T1SS_OMP_TolC"/>
</dbReference>
<gene>
    <name evidence="9" type="ORF">VCB98_01610</name>
</gene>
<keyword evidence="8" id="KW-0732">Signal</keyword>